<comment type="similarity">
    <text evidence="2">Belongs to the chaperonin (HSP60) family.</text>
</comment>
<dbReference type="Pfam" id="PF02338">
    <property type="entry name" value="OTU"/>
    <property type="match status" value="1"/>
</dbReference>
<comment type="similarity">
    <text evidence="4">Belongs to the peptidase C85 family.</text>
</comment>
<dbReference type="SUPFAM" id="SSF48592">
    <property type="entry name" value="GroEL equatorial domain-like"/>
    <property type="match status" value="1"/>
</dbReference>
<dbReference type="PRINTS" id="PR00304">
    <property type="entry name" value="TCOMPLEXTCP1"/>
</dbReference>
<evidence type="ECO:0000256" key="2">
    <source>
        <dbReference type="ARBA" id="ARBA00006607"/>
    </source>
</evidence>
<dbReference type="InterPro" id="IPR027410">
    <property type="entry name" value="TCP-1-like_intermed_sf"/>
</dbReference>
<protein>
    <recommendedName>
        <fullName evidence="5">ubiquitinyl hydrolase 1</fullName>
        <ecNumber evidence="5">3.4.19.12</ecNumber>
    </recommendedName>
</protein>
<proteinExistence type="inferred from homology"/>
<dbReference type="InterPro" id="IPR018370">
    <property type="entry name" value="Chaperonin_Cpn60_CS"/>
</dbReference>
<dbReference type="AlphaFoldDB" id="A0AAE1XBW3"/>
<evidence type="ECO:0000313" key="13">
    <source>
        <dbReference type="Proteomes" id="UP001289374"/>
    </source>
</evidence>
<name>A0AAE1XBW3_9LAMI</name>
<evidence type="ECO:0000256" key="9">
    <source>
        <dbReference type="ARBA" id="ARBA00022840"/>
    </source>
</evidence>
<organism evidence="12 13">
    <name type="scientific">Sesamum angolense</name>
    <dbReference type="NCBI Taxonomy" id="2727404"/>
    <lineage>
        <taxon>Eukaryota</taxon>
        <taxon>Viridiplantae</taxon>
        <taxon>Streptophyta</taxon>
        <taxon>Embryophyta</taxon>
        <taxon>Tracheophyta</taxon>
        <taxon>Spermatophyta</taxon>
        <taxon>Magnoliopsida</taxon>
        <taxon>eudicotyledons</taxon>
        <taxon>Gunneridae</taxon>
        <taxon>Pentapetalae</taxon>
        <taxon>asterids</taxon>
        <taxon>lamiids</taxon>
        <taxon>Lamiales</taxon>
        <taxon>Pedaliaceae</taxon>
        <taxon>Sesamum</taxon>
    </lineage>
</organism>
<dbReference type="FunFam" id="3.50.7.10:FF:000028">
    <property type="entry name" value="Chaperonin 60 subunit beta 2 chloroplastic"/>
    <property type="match status" value="1"/>
</dbReference>
<keyword evidence="7" id="KW-0833">Ubl conjugation pathway</keyword>
<evidence type="ECO:0000313" key="12">
    <source>
        <dbReference type="EMBL" id="KAK4408975.1"/>
    </source>
</evidence>
<dbReference type="GO" id="GO:0004843">
    <property type="term" value="F:cysteine-type deubiquitinase activity"/>
    <property type="evidence" value="ECO:0007669"/>
    <property type="project" value="UniProtKB-EC"/>
</dbReference>
<dbReference type="GO" id="GO:0042026">
    <property type="term" value="P:protein refolding"/>
    <property type="evidence" value="ECO:0007669"/>
    <property type="project" value="InterPro"/>
</dbReference>
<dbReference type="InterPro" id="IPR001844">
    <property type="entry name" value="Cpn60/GroEL"/>
</dbReference>
<keyword evidence="9" id="KW-0067">ATP-binding</keyword>
<reference evidence="12" key="2">
    <citation type="journal article" date="2024" name="Plant">
        <title>Genomic evolution and insights into agronomic trait innovations of Sesamum species.</title>
        <authorList>
            <person name="Miao H."/>
            <person name="Wang L."/>
            <person name="Qu L."/>
            <person name="Liu H."/>
            <person name="Sun Y."/>
            <person name="Le M."/>
            <person name="Wang Q."/>
            <person name="Wei S."/>
            <person name="Zheng Y."/>
            <person name="Lin W."/>
            <person name="Duan Y."/>
            <person name="Cao H."/>
            <person name="Xiong S."/>
            <person name="Wang X."/>
            <person name="Wei L."/>
            <person name="Li C."/>
            <person name="Ma Q."/>
            <person name="Ju M."/>
            <person name="Zhao R."/>
            <person name="Li G."/>
            <person name="Mu C."/>
            <person name="Tian Q."/>
            <person name="Mei H."/>
            <person name="Zhang T."/>
            <person name="Gao T."/>
            <person name="Zhang H."/>
        </authorList>
    </citation>
    <scope>NUCLEOTIDE SEQUENCE</scope>
    <source>
        <strain evidence="12">K16</strain>
    </source>
</reference>
<dbReference type="InterPro" id="IPR038765">
    <property type="entry name" value="Papain-like_cys_pep_sf"/>
</dbReference>
<dbReference type="Pfam" id="PF00118">
    <property type="entry name" value="Cpn60_TCP1"/>
    <property type="match status" value="2"/>
</dbReference>
<dbReference type="PROSITE" id="PS50802">
    <property type="entry name" value="OTU"/>
    <property type="match status" value="1"/>
</dbReference>
<keyword evidence="6" id="KW-0547">Nucleotide-binding</keyword>
<dbReference type="SUPFAM" id="SSF52029">
    <property type="entry name" value="GroEL apical domain-like"/>
    <property type="match status" value="1"/>
</dbReference>
<dbReference type="InterPro" id="IPR027413">
    <property type="entry name" value="GROEL-like_equatorial_sf"/>
</dbReference>
<dbReference type="PROSITE" id="PS00296">
    <property type="entry name" value="CHAPERONINS_CPN60"/>
    <property type="match status" value="1"/>
</dbReference>
<evidence type="ECO:0000256" key="6">
    <source>
        <dbReference type="ARBA" id="ARBA00022741"/>
    </source>
</evidence>
<sequence length="932" mass="101785">MMTYEQDPDVVRWGLQLFDGDPYSNCGYCGSIGQHNTDCYPGYSLKGYQYDADCSYTGSHDLHVNCLQEELSQLSVAEPIKPFQEGAELLQPSFVSQDWFPHSLANYSYVIDGNDNLREEETDLGLSASCSSPGDELYSGEDWSYSLELMDEHALDGEVGKRLNQMVPIRHIPKINGEIPSVDEATLDHQRLLDRLQVYELVEFKVQGDGNCQFRALSDQFYRTPEHHKFVRQQVVNQLRSCPEIYEGYVPMAYEHYLTKMSKSGEWGDHVTLQAAADSYGIKIFVITSFKDTCYIEILPSVQKSERGEIMFICSDNSRLSVCSAVIFLSFWAEIVPHFGQRRRRGGRLPNTNMSNYQMITIDENGHKHGCHQTTCISATNHLYLLGGLKNRRVSQLQQGQKFGRKQAKNRFVVRANAKEIAFDQKSRAAMQSGIDKLADAVGLTLGPRGRNVVLDEFGSPKVVNDGVTIARAIELPNPMENAGAALIREVASKTNDSAGDGTTTASVLAREIIKLGLLSVTSGANPVSLKKGIDKTVQGLINELENKARPIKGREDIKAIASISAGNDESIGTMIADAIDKVGPDGVLSIESSSSFETTVDVEEGMEIDRGYISPQFVTNPEKLLVEFENAKKMLLERLWLLFVNKLRGIVNVAAIKAPGFGERRKALLQDIAILTGAEYQATDLGLLVENTDIDQLGTARKITINKESTTIIADAASKDELQARMAQLKKELSETDSIYDSEKLAERIAKLSGGVAVIKVGAATETELEDRKLRIEDAKNATFAAIEEGIVPGGGAALVHLSTHVPAIKDKIEDADERLGADIIQKALIAPASLIAQNAGVEGEVVVDKVKAGEWEFGLYAMTDAYENLVEAGVIDPAKVTRCALQNAASVAGMVLTTQAIVVEKPKPKTPAAAAAAAGAQQGSDGYYSV</sequence>
<dbReference type="SUPFAM" id="SSF54001">
    <property type="entry name" value="Cysteine proteinases"/>
    <property type="match status" value="1"/>
</dbReference>
<dbReference type="FunFam" id="3.90.70.80:FF:000001">
    <property type="entry name" value="OTU domain-containing protein"/>
    <property type="match status" value="1"/>
</dbReference>
<evidence type="ECO:0000256" key="8">
    <source>
        <dbReference type="ARBA" id="ARBA00022801"/>
    </source>
</evidence>
<dbReference type="CDD" id="cd03344">
    <property type="entry name" value="GroEL"/>
    <property type="match status" value="1"/>
</dbReference>
<evidence type="ECO:0000259" key="11">
    <source>
        <dbReference type="PROSITE" id="PS50802"/>
    </source>
</evidence>
<comment type="catalytic activity">
    <reaction evidence="1">
        <text>Thiol-dependent hydrolysis of ester, thioester, amide, peptide and isopeptide bonds formed by the C-terminal Gly of ubiquitin (a 76-residue protein attached to proteins as an intracellular targeting signal).</text>
        <dbReference type="EC" id="3.4.19.12"/>
    </reaction>
</comment>
<comment type="similarity">
    <text evidence="3">Belongs to the TCP-1 chaperonin family.</text>
</comment>
<dbReference type="InterPro" id="IPR027409">
    <property type="entry name" value="GroEL-like_apical_dom_sf"/>
</dbReference>
<reference evidence="12" key="1">
    <citation type="submission" date="2020-06" db="EMBL/GenBank/DDBJ databases">
        <authorList>
            <person name="Li T."/>
            <person name="Hu X."/>
            <person name="Zhang T."/>
            <person name="Song X."/>
            <person name="Zhang H."/>
            <person name="Dai N."/>
            <person name="Sheng W."/>
            <person name="Hou X."/>
            <person name="Wei L."/>
        </authorList>
    </citation>
    <scope>NUCLEOTIDE SEQUENCE</scope>
    <source>
        <strain evidence="12">K16</strain>
        <tissue evidence="12">Leaf</tissue>
    </source>
</reference>
<dbReference type="InterPro" id="IPR017998">
    <property type="entry name" value="Chaperone_TCP-1"/>
</dbReference>
<dbReference type="InterPro" id="IPR003323">
    <property type="entry name" value="OTU_dom"/>
</dbReference>
<evidence type="ECO:0000256" key="7">
    <source>
        <dbReference type="ARBA" id="ARBA00022786"/>
    </source>
</evidence>
<feature type="domain" description="OTU" evidence="11">
    <location>
        <begin position="201"/>
        <end position="302"/>
    </location>
</feature>
<keyword evidence="13" id="KW-1185">Reference proteome</keyword>
<dbReference type="Gene3D" id="3.30.260.10">
    <property type="entry name" value="TCP-1-like chaperonin intermediate domain"/>
    <property type="match status" value="2"/>
</dbReference>
<dbReference type="Proteomes" id="UP001289374">
    <property type="component" value="Unassembled WGS sequence"/>
</dbReference>
<dbReference type="CDD" id="cd22751">
    <property type="entry name" value="OTU_plant_OTU9-like"/>
    <property type="match status" value="1"/>
</dbReference>
<dbReference type="InterPro" id="IPR002423">
    <property type="entry name" value="Cpn60/GroEL/TCP-1"/>
</dbReference>
<dbReference type="Gene3D" id="1.10.560.10">
    <property type="entry name" value="GroEL-like equatorial domain"/>
    <property type="match status" value="2"/>
</dbReference>
<dbReference type="EMBL" id="JACGWL010000002">
    <property type="protein sequence ID" value="KAK4408975.1"/>
    <property type="molecule type" value="Genomic_DNA"/>
</dbReference>
<dbReference type="SUPFAM" id="SSF54849">
    <property type="entry name" value="GroEL-intermediate domain like"/>
    <property type="match status" value="1"/>
</dbReference>
<dbReference type="GO" id="GO:0140662">
    <property type="term" value="F:ATP-dependent protein folding chaperone"/>
    <property type="evidence" value="ECO:0007669"/>
    <property type="project" value="InterPro"/>
</dbReference>
<evidence type="ECO:0000256" key="10">
    <source>
        <dbReference type="ARBA" id="ARBA00023186"/>
    </source>
</evidence>
<evidence type="ECO:0000256" key="5">
    <source>
        <dbReference type="ARBA" id="ARBA00012759"/>
    </source>
</evidence>
<comment type="caution">
    <text evidence="12">The sequence shown here is derived from an EMBL/GenBank/DDBJ whole genome shotgun (WGS) entry which is preliminary data.</text>
</comment>
<evidence type="ECO:0000256" key="3">
    <source>
        <dbReference type="ARBA" id="ARBA00008020"/>
    </source>
</evidence>
<dbReference type="Gene3D" id="3.50.7.10">
    <property type="entry name" value="GroEL"/>
    <property type="match status" value="2"/>
</dbReference>
<evidence type="ECO:0000256" key="4">
    <source>
        <dbReference type="ARBA" id="ARBA00010407"/>
    </source>
</evidence>
<keyword evidence="8" id="KW-0378">Hydrolase</keyword>
<dbReference type="GO" id="GO:0005524">
    <property type="term" value="F:ATP binding"/>
    <property type="evidence" value="ECO:0007669"/>
    <property type="project" value="UniProtKB-KW"/>
</dbReference>
<keyword evidence="10" id="KW-0143">Chaperone</keyword>
<dbReference type="EC" id="3.4.19.12" evidence="5"/>
<evidence type="ECO:0000256" key="1">
    <source>
        <dbReference type="ARBA" id="ARBA00000707"/>
    </source>
</evidence>
<accession>A0AAE1XBW3</accession>
<gene>
    <name evidence="12" type="ORF">Sango_0478500</name>
</gene>
<dbReference type="PANTHER" id="PTHR45633">
    <property type="entry name" value="60 KDA HEAT SHOCK PROTEIN, MITOCHONDRIAL"/>
    <property type="match status" value="1"/>
</dbReference>
<dbReference type="Gene3D" id="3.90.70.80">
    <property type="match status" value="1"/>
</dbReference>